<protein>
    <recommendedName>
        <fullName evidence="3">O-acyltransferase WSD1 C-terminal domain-containing protein</fullName>
    </recommendedName>
</protein>
<dbReference type="GO" id="GO:0019432">
    <property type="term" value="P:triglyceride biosynthetic process"/>
    <property type="evidence" value="ECO:0007669"/>
    <property type="project" value="TreeGrafter"/>
</dbReference>
<dbReference type="EMBL" id="OD000653">
    <property type="protein sequence ID" value="CAD7398671.1"/>
    <property type="molecule type" value="Genomic_DNA"/>
</dbReference>
<evidence type="ECO:0000313" key="4">
    <source>
        <dbReference type="EMBL" id="CAD7398671.1"/>
    </source>
</evidence>
<evidence type="ECO:0000259" key="3">
    <source>
        <dbReference type="Pfam" id="PF06974"/>
    </source>
</evidence>
<name>A0A7R9CP29_TIMPO</name>
<feature type="compositionally biased region" description="Polar residues" evidence="1">
    <location>
        <begin position="488"/>
        <end position="498"/>
    </location>
</feature>
<dbReference type="Pfam" id="PF06974">
    <property type="entry name" value="WS_DGAT_C"/>
    <property type="match status" value="1"/>
</dbReference>
<gene>
    <name evidence="4" type="ORF">TPSB3V08_LOCUS1805</name>
</gene>
<keyword evidence="2" id="KW-0472">Membrane</keyword>
<dbReference type="GO" id="GO:0005886">
    <property type="term" value="C:plasma membrane"/>
    <property type="evidence" value="ECO:0007669"/>
    <property type="project" value="TreeGrafter"/>
</dbReference>
<feature type="transmembrane region" description="Helical" evidence="2">
    <location>
        <begin position="58"/>
        <end position="89"/>
    </location>
</feature>
<feature type="transmembrane region" description="Helical" evidence="2">
    <location>
        <begin position="20"/>
        <end position="37"/>
    </location>
</feature>
<organism evidence="4">
    <name type="scientific">Timema poppense</name>
    <name type="common">Walking stick</name>
    <dbReference type="NCBI Taxonomy" id="170557"/>
    <lineage>
        <taxon>Eukaryota</taxon>
        <taxon>Metazoa</taxon>
        <taxon>Ecdysozoa</taxon>
        <taxon>Arthropoda</taxon>
        <taxon>Hexapoda</taxon>
        <taxon>Insecta</taxon>
        <taxon>Pterygota</taxon>
        <taxon>Neoptera</taxon>
        <taxon>Polyneoptera</taxon>
        <taxon>Phasmatodea</taxon>
        <taxon>Timematodea</taxon>
        <taxon>Timematoidea</taxon>
        <taxon>Timematidae</taxon>
        <taxon>Timema</taxon>
    </lineage>
</organism>
<evidence type="ECO:0000256" key="1">
    <source>
        <dbReference type="SAM" id="MobiDB-lite"/>
    </source>
</evidence>
<feature type="domain" description="O-acyltransferase WSD1 C-terminal" evidence="3">
    <location>
        <begin position="1010"/>
        <end position="1163"/>
    </location>
</feature>
<evidence type="ECO:0000256" key="2">
    <source>
        <dbReference type="SAM" id="Phobius"/>
    </source>
</evidence>
<feature type="region of interest" description="Disordered" evidence="1">
    <location>
        <begin position="413"/>
        <end position="540"/>
    </location>
</feature>
<dbReference type="PANTHER" id="PTHR31650:SF1">
    <property type="entry name" value="WAX ESTER SYNTHASE_DIACYLGLYCEROL ACYLTRANSFERASE 4-RELATED"/>
    <property type="match status" value="1"/>
</dbReference>
<dbReference type="InterPro" id="IPR009721">
    <property type="entry name" value="O-acyltransferase_WSD1_C"/>
</dbReference>
<proteinExistence type="predicted"/>
<dbReference type="InterPro" id="IPR045034">
    <property type="entry name" value="O-acyltransferase_WSD1-like"/>
</dbReference>
<keyword evidence="2" id="KW-1133">Transmembrane helix</keyword>
<dbReference type="GO" id="GO:0008374">
    <property type="term" value="F:O-acyltransferase activity"/>
    <property type="evidence" value="ECO:0007669"/>
    <property type="project" value="InterPro"/>
</dbReference>
<sequence length="1170" mass="130609">MPHLNISSLNIRDPSQPMTSAANLGLATGFLLVVLLNSHFETIKREWRNEYQQWAEIVLARTVFVIACILLSLAVTPLVMLIFISLMFYRQTVQVILWLVHGKRFAGLMEGADTVWALEDDMSKSVINILAMLQVSSADERLGEGLLTSLRQLVLSRILTSPQRCPKLLYYRRKSALGYFYWERQNELHLENHIRWMETGMSISDGISEEILGGVVSELANAPLPDQHASSWEILVGRNFISEPNMNVKTSLEEGMSGKYNKRKYPVLFRVHHSLGDGVALLQLLMKTLVDVCNENKTIPATPLRKTVLTAFRPRESPSIPIQNKDDLGVDKLQNKVKRPDSPFEKYQNVKSVKHSIKAVTKEISSTMPNRETINPTFPAYIYNHRSQSPRFDKETPRCSSAMSGFVNPDFPPAIRDSSHHRSQSSRFDKETPRCSSAMSGFVNPDFPPAIRDSSHHRSQSPRFDKETPRCSSAMSGFVTPDFPSAIPDSSNHRSQSPRFDKETPRCSSAMSGFVTPDFPSAIPDSSNHRSQSPTFDNRTPRCSSALSGYITSECSALSDNSNHRSWSPMIDNRTPWCSSAISGFVTPDFSPPISNKSNHQNCFSQLQNDSSHSSSQKLCLSKYNAKLSKYTKLSFSNTNPPFRRGSPSRLDLNTDKPVTCISSGSRPDYLYSCQNTLEANNFPSNYKQICDSKNFSAVVVGSNEYQPRSSTNIEQEKNLSKELKDIKNDSLFTTIPLDMIGKRPMTPTDYCSKVSSSLGGWQVLKNMFSKKKSNKMFVKKTKSSSSSNKYVKLLSTINNGEVSKYQCIGNFMHVICAIIYAPASLLHQALMKASDANTLHGPLLSGQKVIAWYTDSSTSTLDDKGQLLNTIKRIKSRAMCEARFTDIFLTALSASLEAYFATGSNDNTIPESINVVVPIRMEPFPIKAVEIIKGEDSSKVLKNVSAEDPTHFMPTILEDLNELNHDYVVTEKRLNSILKNRSFTKDINPGLTFVDISEDKTSSNLLLDNRFSVALMTLPIVPPICATSEKILKSYTLRSRLKEVCVQSELLRKSLDYQINYWLMRVVATVLPVALLSPVLRSTQSTMVVSNMKGPAEDIQIGGYKLSDLVFWVPNRGTTGVGVTLMSYAGRLQIGIIADRAVVPCRQDAQLILQGVVSELKNLDAMTSV</sequence>
<keyword evidence="2" id="KW-0812">Transmembrane</keyword>
<accession>A0A7R9CP29</accession>
<feature type="compositionally biased region" description="Polar residues" evidence="1">
    <location>
        <begin position="524"/>
        <end position="540"/>
    </location>
</feature>
<dbReference type="PANTHER" id="PTHR31650">
    <property type="entry name" value="O-ACYLTRANSFERASE (WSD1-LIKE) FAMILY PROTEIN"/>
    <property type="match status" value="1"/>
</dbReference>
<dbReference type="AlphaFoldDB" id="A0A7R9CP29"/>
<reference evidence="4" key="1">
    <citation type="submission" date="2020-11" db="EMBL/GenBank/DDBJ databases">
        <authorList>
            <person name="Tran Van P."/>
        </authorList>
    </citation>
    <scope>NUCLEOTIDE SEQUENCE</scope>
</reference>